<dbReference type="Pfam" id="PF10342">
    <property type="entry name" value="Kre9_KNH"/>
    <property type="match status" value="1"/>
</dbReference>
<gene>
    <name evidence="4" type="ORF">WOLCODRAFT_136705</name>
</gene>
<protein>
    <recommendedName>
        <fullName evidence="3">Yeast cell wall synthesis Kre9/Knh1-like N-terminal domain-containing protein</fullName>
    </recommendedName>
</protein>
<sequence>MNSFTTIFFALLSLFALVGALPVNLVRDVYVPPITYPTAGVVWVPGQSYNVTWNTTDAPSQITNPNGTVVLAKNYYEDYQHPLAGNFSILDGYVTVVCPNVTAGDDYQIVLFGDSGNYSPNFTISATAA</sequence>
<accession>A0A2H3JTY4</accession>
<proteinExistence type="predicted"/>
<evidence type="ECO:0000313" key="4">
    <source>
        <dbReference type="EMBL" id="PCH40174.1"/>
    </source>
</evidence>
<keyword evidence="5" id="KW-1185">Reference proteome</keyword>
<evidence type="ECO:0000256" key="1">
    <source>
        <dbReference type="ARBA" id="ARBA00022729"/>
    </source>
</evidence>
<keyword evidence="1 2" id="KW-0732">Signal</keyword>
<evidence type="ECO:0000313" key="5">
    <source>
        <dbReference type="Proteomes" id="UP000218811"/>
    </source>
</evidence>
<name>A0A2H3JTY4_WOLCO</name>
<feature type="signal peptide" evidence="2">
    <location>
        <begin position="1"/>
        <end position="20"/>
    </location>
</feature>
<dbReference type="EMBL" id="KB468053">
    <property type="protein sequence ID" value="PCH40174.1"/>
    <property type="molecule type" value="Genomic_DNA"/>
</dbReference>
<dbReference type="OMA" id="QYQIVLM"/>
<dbReference type="AlphaFoldDB" id="A0A2H3JTY4"/>
<organism evidence="4 5">
    <name type="scientific">Wolfiporia cocos (strain MD-104)</name>
    <name type="common">Brown rot fungus</name>
    <dbReference type="NCBI Taxonomy" id="742152"/>
    <lineage>
        <taxon>Eukaryota</taxon>
        <taxon>Fungi</taxon>
        <taxon>Dikarya</taxon>
        <taxon>Basidiomycota</taxon>
        <taxon>Agaricomycotina</taxon>
        <taxon>Agaricomycetes</taxon>
        <taxon>Polyporales</taxon>
        <taxon>Phaeolaceae</taxon>
        <taxon>Wolfiporia</taxon>
    </lineage>
</organism>
<dbReference type="STRING" id="742152.A0A2H3JTY4"/>
<feature type="chain" id="PRO_5013769872" description="Yeast cell wall synthesis Kre9/Knh1-like N-terminal domain-containing protein" evidence="2">
    <location>
        <begin position="21"/>
        <end position="129"/>
    </location>
</feature>
<reference evidence="4 5" key="1">
    <citation type="journal article" date="2012" name="Science">
        <title>The Paleozoic origin of enzymatic lignin decomposition reconstructed from 31 fungal genomes.</title>
        <authorList>
            <person name="Floudas D."/>
            <person name="Binder M."/>
            <person name="Riley R."/>
            <person name="Barry K."/>
            <person name="Blanchette R.A."/>
            <person name="Henrissat B."/>
            <person name="Martinez A.T."/>
            <person name="Otillar R."/>
            <person name="Spatafora J.W."/>
            <person name="Yadav J.S."/>
            <person name="Aerts A."/>
            <person name="Benoit I."/>
            <person name="Boyd A."/>
            <person name="Carlson A."/>
            <person name="Copeland A."/>
            <person name="Coutinho P.M."/>
            <person name="de Vries R.P."/>
            <person name="Ferreira P."/>
            <person name="Findley K."/>
            <person name="Foster B."/>
            <person name="Gaskell J."/>
            <person name="Glotzer D."/>
            <person name="Gorecki P."/>
            <person name="Heitman J."/>
            <person name="Hesse C."/>
            <person name="Hori C."/>
            <person name="Igarashi K."/>
            <person name="Jurgens J.A."/>
            <person name="Kallen N."/>
            <person name="Kersten P."/>
            <person name="Kohler A."/>
            <person name="Kuees U."/>
            <person name="Kumar T.K.A."/>
            <person name="Kuo A."/>
            <person name="LaButti K."/>
            <person name="Larrondo L.F."/>
            <person name="Lindquist E."/>
            <person name="Ling A."/>
            <person name="Lombard V."/>
            <person name="Lucas S."/>
            <person name="Lundell T."/>
            <person name="Martin R."/>
            <person name="McLaughlin D.J."/>
            <person name="Morgenstern I."/>
            <person name="Morin E."/>
            <person name="Murat C."/>
            <person name="Nagy L.G."/>
            <person name="Nolan M."/>
            <person name="Ohm R.A."/>
            <person name="Patyshakuliyeva A."/>
            <person name="Rokas A."/>
            <person name="Ruiz-Duenas F.J."/>
            <person name="Sabat G."/>
            <person name="Salamov A."/>
            <person name="Samejima M."/>
            <person name="Schmutz J."/>
            <person name="Slot J.C."/>
            <person name="St John F."/>
            <person name="Stenlid J."/>
            <person name="Sun H."/>
            <person name="Sun S."/>
            <person name="Syed K."/>
            <person name="Tsang A."/>
            <person name="Wiebenga A."/>
            <person name="Young D."/>
            <person name="Pisabarro A."/>
            <person name="Eastwood D.C."/>
            <person name="Martin F."/>
            <person name="Cullen D."/>
            <person name="Grigoriev I.V."/>
            <person name="Hibbett D.S."/>
        </authorList>
    </citation>
    <scope>NUCLEOTIDE SEQUENCE [LARGE SCALE GENOMIC DNA]</scope>
    <source>
        <strain evidence="4 5">MD-104</strain>
    </source>
</reference>
<dbReference type="Proteomes" id="UP000218811">
    <property type="component" value="Unassembled WGS sequence"/>
</dbReference>
<evidence type="ECO:0000256" key="2">
    <source>
        <dbReference type="SAM" id="SignalP"/>
    </source>
</evidence>
<dbReference type="InterPro" id="IPR018466">
    <property type="entry name" value="Kre9/Knh1-like_N"/>
</dbReference>
<dbReference type="OrthoDB" id="2317741at2759"/>
<evidence type="ECO:0000259" key="3">
    <source>
        <dbReference type="Pfam" id="PF10342"/>
    </source>
</evidence>
<feature type="domain" description="Yeast cell wall synthesis Kre9/Knh1-like N-terminal" evidence="3">
    <location>
        <begin position="37"/>
        <end position="124"/>
    </location>
</feature>